<accession>A0A6G9XNU3</accession>
<feature type="region of interest" description="Disordered" evidence="1">
    <location>
        <begin position="96"/>
        <end position="117"/>
    </location>
</feature>
<name>A0A6G9XNU3_NOCBR</name>
<gene>
    <name evidence="2" type="ORF">F5X71_09870</name>
</gene>
<dbReference type="RefSeq" id="WP_167461669.1">
    <property type="nucleotide sequence ID" value="NZ_CP046171.1"/>
</dbReference>
<evidence type="ECO:0000313" key="2">
    <source>
        <dbReference type="EMBL" id="QIS02585.1"/>
    </source>
</evidence>
<organism evidence="2 3">
    <name type="scientific">Nocardia brasiliensis</name>
    <dbReference type="NCBI Taxonomy" id="37326"/>
    <lineage>
        <taxon>Bacteria</taxon>
        <taxon>Bacillati</taxon>
        <taxon>Actinomycetota</taxon>
        <taxon>Actinomycetes</taxon>
        <taxon>Mycobacteriales</taxon>
        <taxon>Nocardiaceae</taxon>
        <taxon>Nocardia</taxon>
    </lineage>
</organism>
<dbReference type="EMBL" id="CP046171">
    <property type="protein sequence ID" value="QIS02585.1"/>
    <property type="molecule type" value="Genomic_DNA"/>
</dbReference>
<protein>
    <submittedName>
        <fullName evidence="2">Uncharacterized protein</fullName>
    </submittedName>
</protein>
<dbReference type="AlphaFoldDB" id="A0A6G9XNU3"/>
<sequence>MSTHPVSIEAANFRRGFRRIAPNRSGSLEPAPWRLLQLGSSPRRQAKGREFLGFGRRHNYRVRGTTVLRFKSHTRNVSGCTSAVGLIACAAAYKDGARQGDPAPSERRSQKPRAGKRFGRVTIFLKKEIGPNRGGSFRLHFPA</sequence>
<evidence type="ECO:0000313" key="3">
    <source>
        <dbReference type="Proteomes" id="UP000501705"/>
    </source>
</evidence>
<reference evidence="2 3" key="1">
    <citation type="journal article" date="2019" name="ACS Chem. Biol.">
        <title>Identification and Mobilization of a Cryptic Antibiotic Biosynthesis Gene Locus from a Human-Pathogenic Nocardia Isolate.</title>
        <authorList>
            <person name="Herisse M."/>
            <person name="Ishida K."/>
            <person name="Porter J.L."/>
            <person name="Howden B."/>
            <person name="Hertweck C."/>
            <person name="Stinear T.P."/>
            <person name="Pidot S.J."/>
        </authorList>
    </citation>
    <scope>NUCLEOTIDE SEQUENCE [LARGE SCALE GENOMIC DNA]</scope>
    <source>
        <strain evidence="2 3">AUSMDU00024985</strain>
    </source>
</reference>
<evidence type="ECO:0000256" key="1">
    <source>
        <dbReference type="SAM" id="MobiDB-lite"/>
    </source>
</evidence>
<proteinExistence type="predicted"/>
<dbReference type="Proteomes" id="UP000501705">
    <property type="component" value="Chromosome"/>
</dbReference>